<reference evidence="2" key="1">
    <citation type="submission" date="2021-03" db="EMBL/GenBank/DDBJ databases">
        <title>Revisited historic fungal species revealed as producer of novel bioactive compounds through whole genome sequencing and comparative genomics.</title>
        <authorList>
            <person name="Vignolle G.A."/>
            <person name="Hochenegger N."/>
            <person name="Mach R.L."/>
            <person name="Mach-Aigner A.R."/>
            <person name="Javad Rahimi M."/>
            <person name="Salim K.A."/>
            <person name="Chan C.M."/>
            <person name="Lim L.B.L."/>
            <person name="Cai F."/>
            <person name="Druzhinina I.S."/>
            <person name="U'Ren J.M."/>
            <person name="Derntl C."/>
        </authorList>
    </citation>
    <scope>NUCLEOTIDE SEQUENCE</scope>
    <source>
        <strain evidence="2">TUCIM 5799</strain>
    </source>
</reference>
<feature type="coiled-coil region" evidence="1">
    <location>
        <begin position="314"/>
        <end position="341"/>
    </location>
</feature>
<dbReference type="Proteomes" id="UP000829685">
    <property type="component" value="Unassembled WGS sequence"/>
</dbReference>
<keyword evidence="3" id="KW-1185">Reference proteome</keyword>
<name>A0A9P9WW29_9PEZI</name>
<gene>
    <name evidence="2" type="ORF">JX265_001774</name>
</gene>
<dbReference type="PROSITE" id="PS51257">
    <property type="entry name" value="PROKAR_LIPOPROTEIN"/>
    <property type="match status" value="1"/>
</dbReference>
<evidence type="ECO:0000313" key="2">
    <source>
        <dbReference type="EMBL" id="KAI1880153.1"/>
    </source>
</evidence>
<protein>
    <submittedName>
        <fullName evidence="2">Uncharacterized protein</fullName>
    </submittedName>
</protein>
<keyword evidence="1" id="KW-0175">Coiled coil</keyword>
<accession>A0A9P9WW29</accession>
<evidence type="ECO:0000313" key="3">
    <source>
        <dbReference type="Proteomes" id="UP000829685"/>
    </source>
</evidence>
<comment type="caution">
    <text evidence="2">The sequence shown here is derived from an EMBL/GenBank/DDBJ whole genome shotgun (WGS) entry which is preliminary data.</text>
</comment>
<evidence type="ECO:0000256" key="1">
    <source>
        <dbReference type="SAM" id="Coils"/>
    </source>
</evidence>
<proteinExistence type="predicted"/>
<organism evidence="2 3">
    <name type="scientific">Neoarthrinium moseri</name>
    <dbReference type="NCBI Taxonomy" id="1658444"/>
    <lineage>
        <taxon>Eukaryota</taxon>
        <taxon>Fungi</taxon>
        <taxon>Dikarya</taxon>
        <taxon>Ascomycota</taxon>
        <taxon>Pezizomycotina</taxon>
        <taxon>Sordariomycetes</taxon>
        <taxon>Xylariomycetidae</taxon>
        <taxon>Amphisphaeriales</taxon>
        <taxon>Apiosporaceae</taxon>
        <taxon>Neoarthrinium</taxon>
    </lineage>
</organism>
<dbReference type="EMBL" id="JAFIMR010000003">
    <property type="protein sequence ID" value="KAI1880153.1"/>
    <property type="molecule type" value="Genomic_DNA"/>
</dbReference>
<sequence>MAPKSPYTLASTSYGFQGCHHVEKQEHFLQPISQLRKLGLLPEQLIVHTSLPCVACKHDIDPNSLYPAVLLWARHSYNNGTWQTNLPYSRINATRLAEVVWIWVWLIEWFKARTKAECDAVRPVGVKMARLCMYVGMHILDLEQFHTLCATVEGASEPPIYSLICTDLAAKEQRETRDQLRNPEVAYYRQEYEWLLKAFDNVDQVLSRWSRTGTPDQEGLRTSVAYMDSIITFWTNKIWSNHWLGWDQSDLALMCEPLPDDHPQLDTMKVMMRAVRGEDGILLANRELAGLSKLLDTAVRSFLDLTHRQVGKILDHLRNEARRLNSRASNLELTLKNLVTLEEEARVGIINSI</sequence>
<dbReference type="AlphaFoldDB" id="A0A9P9WW29"/>